<feature type="region of interest" description="Disordered" evidence="1">
    <location>
        <begin position="271"/>
        <end position="322"/>
    </location>
</feature>
<feature type="compositionally biased region" description="Basic and acidic residues" evidence="1">
    <location>
        <begin position="59"/>
        <end position="78"/>
    </location>
</feature>
<evidence type="ECO:0000256" key="1">
    <source>
        <dbReference type="SAM" id="MobiDB-lite"/>
    </source>
</evidence>
<organism evidence="2">
    <name type="scientific">uncultured Phycisphaerae bacterium</name>
    <dbReference type="NCBI Taxonomy" id="904963"/>
    <lineage>
        <taxon>Bacteria</taxon>
        <taxon>Pseudomonadati</taxon>
        <taxon>Planctomycetota</taxon>
        <taxon>Phycisphaerae</taxon>
        <taxon>environmental samples</taxon>
    </lineage>
</organism>
<dbReference type="EC" id="1.1.1.1" evidence="2"/>
<dbReference type="EMBL" id="CADCUQ010001056">
    <property type="protein sequence ID" value="CAA9445383.1"/>
    <property type="molecule type" value="Genomic_DNA"/>
</dbReference>
<name>A0A6J4QJP3_9BACT</name>
<feature type="compositionally biased region" description="Basic and acidic residues" evidence="1">
    <location>
        <begin position="119"/>
        <end position="135"/>
    </location>
</feature>
<protein>
    <submittedName>
        <fullName evidence="2">Alcohol dehydrogenase</fullName>
        <ecNumber evidence="2">1.1.1.1</ecNumber>
    </submittedName>
</protein>
<feature type="region of interest" description="Disordered" evidence="1">
    <location>
        <begin position="1"/>
        <end position="252"/>
    </location>
</feature>
<dbReference type="AlphaFoldDB" id="A0A6J4QJP3"/>
<accession>A0A6J4QJP3</accession>
<feature type="compositionally biased region" description="Basic residues" evidence="1">
    <location>
        <begin position="210"/>
        <end position="226"/>
    </location>
</feature>
<feature type="compositionally biased region" description="Low complexity" evidence="1">
    <location>
        <begin position="271"/>
        <end position="281"/>
    </location>
</feature>
<sequence>RRVPHRPQGPPALARHGHGPRGRGRRPRRRPRCRARRPRRPRPAQLGHALRQLLRLPRRAAEPLREQAEGRRRPRDPPRAGGRHLLRPRHHVHGDGRAAPGGQPDRRGDPVHVRVHPRLLRDDGVRLGRERREGRAGQFRRGARRGRGRHLRGPGGPHRRGGRGDRGRREPGQAGVREVVRRHARRPRRPRGRGAPRRRGGGAAPDRRARGGLRVRVHVGARARRRAAGDGPQRRHRRADQRDRGARLDRHGTLRVGQDLRLSALRPVRARARLPQAPAPLRARRAEAGRDGDRRLLPRRPAAGVRGHAGGEERQSRAGDGV</sequence>
<feature type="compositionally biased region" description="Basic and acidic residues" evidence="1">
    <location>
        <begin position="162"/>
        <end position="171"/>
    </location>
</feature>
<keyword evidence="2" id="KW-0560">Oxidoreductase</keyword>
<feature type="compositionally biased region" description="Basic and acidic residues" evidence="1">
    <location>
        <begin position="240"/>
        <end position="252"/>
    </location>
</feature>
<feature type="compositionally biased region" description="Basic residues" evidence="1">
    <location>
        <begin position="141"/>
        <end position="161"/>
    </location>
</feature>
<proteinExistence type="predicted"/>
<feature type="non-terminal residue" evidence="2">
    <location>
        <position position="1"/>
    </location>
</feature>
<feature type="compositionally biased region" description="Basic and acidic residues" evidence="1">
    <location>
        <begin position="309"/>
        <end position="322"/>
    </location>
</feature>
<reference evidence="2" key="1">
    <citation type="submission" date="2020-02" db="EMBL/GenBank/DDBJ databases">
        <authorList>
            <person name="Meier V. D."/>
        </authorList>
    </citation>
    <scope>NUCLEOTIDE SEQUENCE</scope>
    <source>
        <strain evidence="2">AVDCRST_MAG64</strain>
    </source>
</reference>
<feature type="non-terminal residue" evidence="2">
    <location>
        <position position="322"/>
    </location>
</feature>
<evidence type="ECO:0000313" key="2">
    <source>
        <dbReference type="EMBL" id="CAA9445383.1"/>
    </source>
</evidence>
<feature type="compositionally biased region" description="Basic and acidic residues" evidence="1">
    <location>
        <begin position="284"/>
        <end position="296"/>
    </location>
</feature>
<gene>
    <name evidence="2" type="ORF">AVDCRST_MAG64-4492</name>
</gene>
<feature type="compositionally biased region" description="Basic residues" evidence="1">
    <location>
        <begin position="15"/>
        <end position="42"/>
    </location>
</feature>
<dbReference type="GO" id="GO:0004022">
    <property type="term" value="F:alcohol dehydrogenase (NAD+) activity"/>
    <property type="evidence" value="ECO:0007669"/>
    <property type="project" value="UniProtKB-EC"/>
</dbReference>
<feature type="compositionally biased region" description="Basic residues" evidence="1">
    <location>
        <begin position="180"/>
        <end position="200"/>
    </location>
</feature>
<feature type="compositionally biased region" description="Basic residues" evidence="1">
    <location>
        <begin position="81"/>
        <end position="92"/>
    </location>
</feature>